<feature type="domain" description="DM2" evidence="2">
    <location>
        <begin position="1"/>
        <end position="247"/>
    </location>
</feature>
<dbReference type="Proteomes" id="UP000472260">
    <property type="component" value="Unassembled WGS sequence"/>
</dbReference>
<reference evidence="5" key="2">
    <citation type="submission" date="2025-09" db="UniProtKB">
        <authorList>
            <consortium name="Ensembl"/>
        </authorList>
    </citation>
    <scope>IDENTIFICATION</scope>
</reference>
<feature type="compositionally biased region" description="Basic and acidic residues" evidence="1">
    <location>
        <begin position="688"/>
        <end position="703"/>
    </location>
</feature>
<dbReference type="KEGG" id="sanh:107685571"/>
<organism evidence="5 6">
    <name type="scientific">Sinocyclocheilus anshuiensis</name>
    <dbReference type="NCBI Taxonomy" id="1608454"/>
    <lineage>
        <taxon>Eukaryota</taxon>
        <taxon>Metazoa</taxon>
        <taxon>Chordata</taxon>
        <taxon>Craniata</taxon>
        <taxon>Vertebrata</taxon>
        <taxon>Euteleostomi</taxon>
        <taxon>Actinopterygii</taxon>
        <taxon>Neopterygii</taxon>
        <taxon>Teleostei</taxon>
        <taxon>Ostariophysi</taxon>
        <taxon>Cypriniformes</taxon>
        <taxon>Cyprinidae</taxon>
        <taxon>Cyprininae</taxon>
        <taxon>Sinocyclocheilus</taxon>
    </lineage>
</organism>
<dbReference type="InterPro" id="IPR039061">
    <property type="entry name" value="MTBP"/>
</dbReference>
<evidence type="ECO:0000256" key="1">
    <source>
        <dbReference type="SAM" id="MobiDB-lite"/>
    </source>
</evidence>
<dbReference type="InterPro" id="IPR029420">
    <property type="entry name" value="MTBP_central"/>
</dbReference>
<feature type="compositionally biased region" description="Polar residues" evidence="1">
    <location>
        <begin position="757"/>
        <end position="769"/>
    </location>
</feature>
<feature type="domain" description="MDN2-binding protein C-terminal" evidence="4">
    <location>
        <begin position="603"/>
        <end position="838"/>
    </location>
</feature>
<dbReference type="PANTHER" id="PTHR14382:SF1">
    <property type="entry name" value="MDM2-BINDING PROTEIN"/>
    <property type="match status" value="1"/>
</dbReference>
<proteinExistence type="predicted"/>
<dbReference type="Pfam" id="PF14920">
    <property type="entry name" value="MTBP_C"/>
    <property type="match status" value="1"/>
</dbReference>
<evidence type="ECO:0000259" key="3">
    <source>
        <dbReference type="Pfam" id="PF14919"/>
    </source>
</evidence>
<feature type="region of interest" description="Disordered" evidence="1">
    <location>
        <begin position="674"/>
        <end position="703"/>
    </location>
</feature>
<evidence type="ECO:0000259" key="4">
    <source>
        <dbReference type="Pfam" id="PF14920"/>
    </source>
</evidence>
<name>A0A671MEM7_9TELE</name>
<keyword evidence="6" id="KW-1185">Reference proteome</keyword>
<dbReference type="InterPro" id="IPR029421">
    <property type="entry name" value="MTBP_N"/>
</dbReference>
<evidence type="ECO:0000313" key="6">
    <source>
        <dbReference type="Proteomes" id="UP000472260"/>
    </source>
</evidence>
<sequence>MDRYVLVVIIDLEPKKEGSFNGVDETKKVFDNLKNISNSNLARIPPFPACSLSGSPGPQRWYFAIQASYGTTQWCSSEWEELCSQRSDSEESEPSALDTCIAALQEQEEQSVLTENPSHAELFEEAAEGLHQLADKLPPPGKSLLDVIVLCVDEEAELKDMLPVIGSLKRLRAWHSAQMIMVTEHNAGWQKAAMYLDTRLCSPSVIDSSVDRRAIWRGGLHIREKKFVSELKFEGFCLRAQRRNRWSDALYPHIDPQCHTDHKLQHEVFQCYQPVLELIQLVRVKDLPILLHSSAEFELGLTSKSVKAKLLLDQLCTLRGEVGALFSLSCVISSETFPAASQLSSCKWRDFMSKCPKDIPVPDVEVKGERGRYLFLVQGAESGGCTARMIHAANQINGSAALATLNALIREKVPPSSGSSTDDWLWSLPCLRGEQFLQRERKLAKVQTLVLKECCRRREEAQKSAAIPVNELKALLNLAREQYLQIHDSTLSRASECMCLEKENRNSSSNTSDVKCCARTEWPERSVLQNYENIQRAQQRSRCRLFSSGSSESLMGPKDSQRGSSTLLDARELLKHFTPDGLPSGELQPLPVLRGEHAFQLSPDLTPRKVTKLPFSKVTRSHYHGIEFCLDECKALERDRGFVKLQSHLIRYETQSTCCKEPCPVPFALSPAPSPAVLSEPGSVPDGEALHSEPSRLRHRSCETDLQPHKRFCKSERSGSLGAGGTHPAVGALRQQAAHSRSSSGLARRSASVADPSPSQKPSQTQTESRSQKHNRMLREVVAKTLNKHGISSEHKCFEACSQRLFDISKFYLKDLKTSRGLHEEMKKAASNNVKQVIDWVVEKSSKR</sequence>
<reference evidence="5" key="1">
    <citation type="submission" date="2025-08" db="UniProtKB">
        <authorList>
            <consortium name="Ensembl"/>
        </authorList>
    </citation>
    <scope>IDENTIFICATION</scope>
</reference>
<feature type="compositionally biased region" description="Low complexity" evidence="1">
    <location>
        <begin position="737"/>
        <end position="754"/>
    </location>
</feature>
<dbReference type="AlphaFoldDB" id="A0A671MEM7"/>
<dbReference type="GeneID" id="107685571"/>
<dbReference type="InterPro" id="IPR029418">
    <property type="entry name" value="MTBP_C"/>
</dbReference>
<accession>A0A671MEM7</accession>
<dbReference type="Pfam" id="PF14919">
    <property type="entry name" value="MTBP_mid"/>
    <property type="match status" value="1"/>
</dbReference>
<evidence type="ECO:0000259" key="2">
    <source>
        <dbReference type="Pfam" id="PF14918"/>
    </source>
</evidence>
<feature type="domain" description="DM2" evidence="3">
    <location>
        <begin position="267"/>
        <end position="599"/>
    </location>
</feature>
<dbReference type="RefSeq" id="XP_016337690.1">
    <property type="nucleotide sequence ID" value="XM_016482204.1"/>
</dbReference>
<dbReference type="GO" id="GO:0034501">
    <property type="term" value="P:protein localization to kinetochore"/>
    <property type="evidence" value="ECO:0007669"/>
    <property type="project" value="TreeGrafter"/>
</dbReference>
<evidence type="ECO:0000313" key="5">
    <source>
        <dbReference type="Ensembl" id="ENSSANP00000029028.1"/>
    </source>
</evidence>
<dbReference type="Pfam" id="PF14918">
    <property type="entry name" value="MTBP_N"/>
    <property type="match status" value="1"/>
</dbReference>
<dbReference type="Ensembl" id="ENSSANT00000030905.1">
    <property type="protein sequence ID" value="ENSSANP00000029028.1"/>
    <property type="gene ID" value="ENSSANG00000014877.1"/>
</dbReference>
<dbReference type="GO" id="GO:0007089">
    <property type="term" value="P:traversing start control point of mitotic cell cycle"/>
    <property type="evidence" value="ECO:0007669"/>
    <property type="project" value="TreeGrafter"/>
</dbReference>
<dbReference type="GO" id="GO:0000776">
    <property type="term" value="C:kinetochore"/>
    <property type="evidence" value="ECO:0007669"/>
    <property type="project" value="TreeGrafter"/>
</dbReference>
<protein>
    <submittedName>
        <fullName evidence="5">Mdm2-binding protein-like</fullName>
    </submittedName>
</protein>
<gene>
    <name evidence="5" type="primary">LOC107685571</name>
</gene>
<dbReference type="OrthoDB" id="8633268at2759"/>
<feature type="region of interest" description="Disordered" evidence="1">
    <location>
        <begin position="733"/>
        <end position="775"/>
    </location>
</feature>
<dbReference type="GO" id="GO:0031396">
    <property type="term" value="P:regulation of protein ubiquitination"/>
    <property type="evidence" value="ECO:0007669"/>
    <property type="project" value="InterPro"/>
</dbReference>
<dbReference type="PANTHER" id="PTHR14382">
    <property type="entry name" value="MDM2-BINDING PROTEIN"/>
    <property type="match status" value="1"/>
</dbReference>